<accession>A0ABT2GAD0</accession>
<keyword evidence="7" id="KW-1185">Reference proteome</keyword>
<keyword evidence="3" id="KW-0238">DNA-binding</keyword>
<evidence type="ECO:0000256" key="4">
    <source>
        <dbReference type="ARBA" id="ARBA00023163"/>
    </source>
</evidence>
<evidence type="ECO:0000256" key="1">
    <source>
        <dbReference type="ARBA" id="ARBA00009437"/>
    </source>
</evidence>
<name>A0ABT2GAD0_9MICO</name>
<dbReference type="Proteomes" id="UP001165580">
    <property type="component" value="Unassembled WGS sequence"/>
</dbReference>
<evidence type="ECO:0000313" key="7">
    <source>
        <dbReference type="Proteomes" id="UP001165580"/>
    </source>
</evidence>
<dbReference type="Gene3D" id="1.10.10.10">
    <property type="entry name" value="Winged helix-like DNA-binding domain superfamily/Winged helix DNA-binding domain"/>
    <property type="match status" value="1"/>
</dbReference>
<dbReference type="Gene3D" id="3.40.190.10">
    <property type="entry name" value="Periplasmic binding protein-like II"/>
    <property type="match status" value="2"/>
</dbReference>
<gene>
    <name evidence="6" type="ORF">NVV95_01110</name>
</gene>
<dbReference type="PANTHER" id="PTHR30346">
    <property type="entry name" value="TRANSCRIPTIONAL DUAL REGULATOR HCAR-RELATED"/>
    <property type="match status" value="1"/>
</dbReference>
<dbReference type="PRINTS" id="PR00039">
    <property type="entry name" value="HTHLYSR"/>
</dbReference>
<dbReference type="InterPro" id="IPR036388">
    <property type="entry name" value="WH-like_DNA-bd_sf"/>
</dbReference>
<comment type="caution">
    <text evidence="6">The sequence shown here is derived from an EMBL/GenBank/DDBJ whole genome shotgun (WGS) entry which is preliminary data.</text>
</comment>
<keyword evidence="2" id="KW-0805">Transcription regulation</keyword>
<protein>
    <submittedName>
        <fullName evidence="6">LysR family transcriptional regulator</fullName>
    </submittedName>
</protein>
<reference evidence="6" key="1">
    <citation type="submission" date="2022-08" db="EMBL/GenBank/DDBJ databases">
        <authorList>
            <person name="Deng Y."/>
            <person name="Han X.-F."/>
            <person name="Zhang Y.-Q."/>
        </authorList>
    </citation>
    <scope>NUCLEOTIDE SEQUENCE</scope>
    <source>
        <strain evidence="6">CPCC 205716</strain>
    </source>
</reference>
<dbReference type="SUPFAM" id="SSF46785">
    <property type="entry name" value="Winged helix' DNA-binding domain"/>
    <property type="match status" value="1"/>
</dbReference>
<dbReference type="SUPFAM" id="SSF53850">
    <property type="entry name" value="Periplasmic binding protein-like II"/>
    <property type="match status" value="1"/>
</dbReference>
<evidence type="ECO:0000313" key="6">
    <source>
        <dbReference type="EMBL" id="MCS5713142.1"/>
    </source>
</evidence>
<dbReference type="InterPro" id="IPR005119">
    <property type="entry name" value="LysR_subst-bd"/>
</dbReference>
<dbReference type="Pfam" id="PF00126">
    <property type="entry name" value="HTH_1"/>
    <property type="match status" value="1"/>
</dbReference>
<dbReference type="RefSeq" id="WP_259484693.1">
    <property type="nucleotide sequence ID" value="NZ_JANTEZ010000001.1"/>
</dbReference>
<dbReference type="InterPro" id="IPR036390">
    <property type="entry name" value="WH_DNA-bd_sf"/>
</dbReference>
<dbReference type="Pfam" id="PF03466">
    <property type="entry name" value="LysR_substrate"/>
    <property type="match status" value="1"/>
</dbReference>
<dbReference type="PROSITE" id="PS50931">
    <property type="entry name" value="HTH_LYSR"/>
    <property type="match status" value="1"/>
</dbReference>
<evidence type="ECO:0000256" key="3">
    <source>
        <dbReference type="ARBA" id="ARBA00023125"/>
    </source>
</evidence>
<sequence>MIGSIGGSRLFGTALSGCQPQVASRTTDLLPFHSLKLYLARRTRVNSMELRHLRYFTAVVEAGSLTAAAARLHISQPPLSVAIAKLEAELGVTLLVRTPRGVEPTSAGRYLLDASSRVLGEVDDIVSALGRFGAGTAGSLTMAAVPALTWHRMPVVLRAYAAEAPEVEIRLVDPPPWAAIDMLEQRTADLAAVMVSDAERFADRHRGSLQIMDWGDIPLVAALPPEHSDAPDPLPLRAFDGEVVLLPRRTAAVPSLPEAIEKAFRAHGVVPSSIRTVETIQSCIPLIEAGIARAILPDPDSASLARFDLVVRRLQPAPDPLRALLLARADAGQNVVVARLIDRLSAPPPNPVR</sequence>
<dbReference type="PANTHER" id="PTHR30346:SF28">
    <property type="entry name" value="HTH-TYPE TRANSCRIPTIONAL REGULATOR CYNR"/>
    <property type="match status" value="1"/>
</dbReference>
<proteinExistence type="inferred from homology"/>
<organism evidence="6 7">
    <name type="scientific">Herbiconiux gentiana</name>
    <dbReference type="NCBI Taxonomy" id="2970912"/>
    <lineage>
        <taxon>Bacteria</taxon>
        <taxon>Bacillati</taxon>
        <taxon>Actinomycetota</taxon>
        <taxon>Actinomycetes</taxon>
        <taxon>Micrococcales</taxon>
        <taxon>Microbacteriaceae</taxon>
        <taxon>Herbiconiux</taxon>
    </lineage>
</organism>
<dbReference type="EMBL" id="JANTEZ010000001">
    <property type="protein sequence ID" value="MCS5713142.1"/>
    <property type="molecule type" value="Genomic_DNA"/>
</dbReference>
<evidence type="ECO:0000256" key="2">
    <source>
        <dbReference type="ARBA" id="ARBA00023015"/>
    </source>
</evidence>
<evidence type="ECO:0000259" key="5">
    <source>
        <dbReference type="PROSITE" id="PS50931"/>
    </source>
</evidence>
<feature type="domain" description="HTH lysR-type" evidence="5">
    <location>
        <begin position="48"/>
        <end position="105"/>
    </location>
</feature>
<comment type="similarity">
    <text evidence="1">Belongs to the LysR transcriptional regulatory family.</text>
</comment>
<dbReference type="InterPro" id="IPR000847">
    <property type="entry name" value="LysR_HTH_N"/>
</dbReference>
<keyword evidence="4" id="KW-0804">Transcription</keyword>